<accession>A0ABN3Y2Y4</accession>
<dbReference type="SUPFAM" id="SSF53067">
    <property type="entry name" value="Actin-like ATPase domain"/>
    <property type="match status" value="2"/>
</dbReference>
<dbReference type="InterPro" id="IPR018484">
    <property type="entry name" value="FGGY_N"/>
</dbReference>
<reference evidence="10 11" key="1">
    <citation type="journal article" date="2019" name="Int. J. Syst. Evol. Microbiol.">
        <title>The Global Catalogue of Microorganisms (GCM) 10K type strain sequencing project: providing services to taxonomists for standard genome sequencing and annotation.</title>
        <authorList>
            <consortium name="The Broad Institute Genomics Platform"/>
            <consortium name="The Broad Institute Genome Sequencing Center for Infectious Disease"/>
            <person name="Wu L."/>
            <person name="Ma J."/>
        </authorList>
    </citation>
    <scope>NUCLEOTIDE SEQUENCE [LARGE SCALE GENOMIC DNA]</scope>
    <source>
        <strain evidence="10 11">JCM 3106</strain>
    </source>
</reference>
<evidence type="ECO:0000256" key="3">
    <source>
        <dbReference type="ARBA" id="ARBA00022741"/>
    </source>
</evidence>
<feature type="domain" description="Carbohydrate kinase FGGY N-terminal" evidence="8">
    <location>
        <begin position="72"/>
        <end position="238"/>
    </location>
</feature>
<sequence>MQSAPGTRRYAAVDLGASSGRVVVAEIGPGTLDLREVHRFANVPVRAGGTLYWDILRIHRGVLDGLRAAGPVDGIGIDSWAVDYGLLDERGALLGNPVHYRDARTEHRTSDVPFEELYARTGIARQPFNTIHQLAAEPRLASAATLLLIPDLIAYWLTGEIGAELTNASTTQLLDARTREWDPVLARGLGPAAGILPPIRRPGEVIGPLLPEVAAELGLPVATRVIAVGSHDTASAVAGVPAADERFAYISCGTWSLVGVELDQPMISEEGRRANFTNEAGIDGTVRYLRNVTGLWLLQECIRTWSVAGDGLADTPATPATGRDPADVPVVDVPGASGAGRGTGPGGRVDLEALLESAAREEPFRSAVDADDPVFHAPGDMPARIADFCRRTGQPVPDTRARMVRCVVDSLALAHRAAIQDARRLTGQAVDTVHIVGGGSRNTLLCRLTADACGLPVVAGPVEATSIGNVLVQARADGAVSGTLADLRALIRRGQPLERHEPSPGAEVPPAERFGWPAR</sequence>
<dbReference type="Gene3D" id="3.30.420.40">
    <property type="match status" value="3"/>
</dbReference>
<organism evidence="10 11">
    <name type="scientific">Streptosporangium longisporum</name>
    <dbReference type="NCBI Taxonomy" id="46187"/>
    <lineage>
        <taxon>Bacteria</taxon>
        <taxon>Bacillati</taxon>
        <taxon>Actinomycetota</taxon>
        <taxon>Actinomycetes</taxon>
        <taxon>Streptosporangiales</taxon>
        <taxon>Streptosporangiaceae</taxon>
        <taxon>Streptosporangium</taxon>
    </lineage>
</organism>
<dbReference type="Pfam" id="PF02782">
    <property type="entry name" value="FGGY_C"/>
    <property type="match status" value="1"/>
</dbReference>
<evidence type="ECO:0000256" key="2">
    <source>
        <dbReference type="ARBA" id="ARBA00022679"/>
    </source>
</evidence>
<keyword evidence="6" id="KW-0684">Rhamnose metabolism</keyword>
<evidence type="ECO:0000259" key="8">
    <source>
        <dbReference type="Pfam" id="PF00370"/>
    </source>
</evidence>
<evidence type="ECO:0000256" key="7">
    <source>
        <dbReference type="SAM" id="MobiDB-lite"/>
    </source>
</evidence>
<proteinExistence type="inferred from homology"/>
<dbReference type="Proteomes" id="UP001499930">
    <property type="component" value="Unassembled WGS sequence"/>
</dbReference>
<gene>
    <name evidence="10" type="ORF">GCM10017559_36960</name>
</gene>
<dbReference type="InterPro" id="IPR018485">
    <property type="entry name" value="FGGY_C"/>
</dbReference>
<evidence type="ECO:0000313" key="11">
    <source>
        <dbReference type="Proteomes" id="UP001499930"/>
    </source>
</evidence>
<keyword evidence="5" id="KW-0067">ATP-binding</keyword>
<keyword evidence="2" id="KW-0808">Transferase</keyword>
<dbReference type="EMBL" id="BAAAWD010000009">
    <property type="protein sequence ID" value="GAA3010988.1"/>
    <property type="molecule type" value="Genomic_DNA"/>
</dbReference>
<evidence type="ECO:0000259" key="9">
    <source>
        <dbReference type="Pfam" id="PF02782"/>
    </source>
</evidence>
<dbReference type="PANTHER" id="PTHR43095">
    <property type="entry name" value="SUGAR KINASE"/>
    <property type="match status" value="1"/>
</dbReference>
<evidence type="ECO:0000256" key="6">
    <source>
        <dbReference type="ARBA" id="ARBA00023308"/>
    </source>
</evidence>
<protein>
    <submittedName>
        <fullName evidence="10">Rhamnulokinase family protein</fullName>
    </submittedName>
</protein>
<keyword evidence="11" id="KW-1185">Reference proteome</keyword>
<name>A0ABN3Y2Y4_9ACTN</name>
<dbReference type="InterPro" id="IPR050406">
    <property type="entry name" value="FGGY_Carb_Kinase"/>
</dbReference>
<dbReference type="CDD" id="cd07771">
    <property type="entry name" value="ASKHA_NBD_FGGY_RhaB-like"/>
    <property type="match status" value="1"/>
</dbReference>
<evidence type="ECO:0000256" key="4">
    <source>
        <dbReference type="ARBA" id="ARBA00022777"/>
    </source>
</evidence>
<comment type="caution">
    <text evidence="10">The sequence shown here is derived from an EMBL/GenBank/DDBJ whole genome shotgun (WGS) entry which is preliminary data.</text>
</comment>
<dbReference type="RefSeq" id="WP_344896462.1">
    <property type="nucleotide sequence ID" value="NZ_BAAAWD010000009.1"/>
</dbReference>
<dbReference type="Pfam" id="PF00370">
    <property type="entry name" value="FGGY_N"/>
    <property type="match status" value="1"/>
</dbReference>
<evidence type="ECO:0000313" key="10">
    <source>
        <dbReference type="EMBL" id="GAA3010988.1"/>
    </source>
</evidence>
<keyword evidence="4" id="KW-0418">Kinase</keyword>
<evidence type="ECO:0000256" key="5">
    <source>
        <dbReference type="ARBA" id="ARBA00022840"/>
    </source>
</evidence>
<comment type="similarity">
    <text evidence="1">Belongs to the FGGY kinase family.</text>
</comment>
<dbReference type="InterPro" id="IPR043129">
    <property type="entry name" value="ATPase_NBD"/>
</dbReference>
<keyword evidence="3" id="KW-0547">Nucleotide-binding</keyword>
<evidence type="ECO:0000256" key="1">
    <source>
        <dbReference type="ARBA" id="ARBA00009156"/>
    </source>
</evidence>
<dbReference type="InterPro" id="IPR013449">
    <property type="entry name" value="Rhamnulokinase"/>
</dbReference>
<feature type="region of interest" description="Disordered" evidence="7">
    <location>
        <begin position="495"/>
        <end position="519"/>
    </location>
</feature>
<feature type="domain" description="Carbohydrate kinase FGGY C-terminal" evidence="9">
    <location>
        <begin position="248"/>
        <end position="476"/>
    </location>
</feature>